<dbReference type="Proteomes" id="UP000077266">
    <property type="component" value="Unassembled WGS sequence"/>
</dbReference>
<sequence>MSLVPYATALALALPSYWLLKRALLNYMMRTYTGVPDLDALGKDVKDGKWKGKVAVIAGGSIAGLLTARVLSDHGFARILVVEPESWALSDEAADGVTRIGTRTITSSAGTYNSIAHKRSRVYQYTSIHVYQALLTMILRKLFGSGFDERAKGRGVLFARGDMNVRFSGWGLRIPYSEYPTSKGLSLPEILYTSRRTFEGVLRDCVRAFVSAGEKSPIEFLNGTVTDLNLSSNAKSIKSVNIREEGASATSETECDLFVDCTGATQAGLKMLSRASGASKLATLRENYDPQMNYVTIELPYPPNFEEDIAKIQIDSGISGKPPIDAKTAPWWLVFAPDPDVDYRAVFGGRRDNGIIFGGGGWASDMPVTLAQFREYAEGCKSDKPVPQWFFEIIDLCMPVADEATVFEAKINSCSRVCYERAADVLPSNFIALGDSTMRLNPRFGEGVTKAALGVTTLDGVLRSYGPSDNFAPTFFKRLAARTQGLWEGSKWTDYGRETTTPVPGETLNEGWHFRWYKSRLNRVLERDDAAGSALWHNLMYLVPAQYVMAPGIVAKVLWEAIFPTAPFVRRA</sequence>
<accession>A0A165NYU9</accession>
<protein>
    <recommendedName>
        <fullName evidence="3">FAD/NAD(P)-binding domain-containing protein</fullName>
    </recommendedName>
</protein>
<evidence type="ECO:0000313" key="2">
    <source>
        <dbReference type="Proteomes" id="UP000077266"/>
    </source>
</evidence>
<gene>
    <name evidence="1" type="ORF">EXIGLDRAFT_718523</name>
</gene>
<dbReference type="InterPro" id="IPR036188">
    <property type="entry name" value="FAD/NAD-bd_sf"/>
</dbReference>
<dbReference type="Gene3D" id="3.50.50.60">
    <property type="entry name" value="FAD/NAD(P)-binding domain"/>
    <property type="match status" value="1"/>
</dbReference>
<evidence type="ECO:0000313" key="1">
    <source>
        <dbReference type="EMBL" id="KZW01413.1"/>
    </source>
</evidence>
<keyword evidence="2" id="KW-1185">Reference proteome</keyword>
<dbReference type="EMBL" id="KV425894">
    <property type="protein sequence ID" value="KZW01413.1"/>
    <property type="molecule type" value="Genomic_DNA"/>
</dbReference>
<evidence type="ECO:0008006" key="3">
    <source>
        <dbReference type="Google" id="ProtNLM"/>
    </source>
</evidence>
<dbReference type="AlphaFoldDB" id="A0A165NYU9"/>
<dbReference type="SUPFAM" id="SSF51905">
    <property type="entry name" value="FAD/NAD(P)-binding domain"/>
    <property type="match status" value="1"/>
</dbReference>
<dbReference type="OrthoDB" id="10051892at2759"/>
<organism evidence="1 2">
    <name type="scientific">Exidia glandulosa HHB12029</name>
    <dbReference type="NCBI Taxonomy" id="1314781"/>
    <lineage>
        <taxon>Eukaryota</taxon>
        <taxon>Fungi</taxon>
        <taxon>Dikarya</taxon>
        <taxon>Basidiomycota</taxon>
        <taxon>Agaricomycotina</taxon>
        <taxon>Agaricomycetes</taxon>
        <taxon>Auriculariales</taxon>
        <taxon>Exidiaceae</taxon>
        <taxon>Exidia</taxon>
    </lineage>
</organism>
<dbReference type="InParanoid" id="A0A165NYU9"/>
<proteinExistence type="predicted"/>
<reference evidence="1 2" key="1">
    <citation type="journal article" date="2016" name="Mol. Biol. Evol.">
        <title>Comparative Genomics of Early-Diverging Mushroom-Forming Fungi Provides Insights into the Origins of Lignocellulose Decay Capabilities.</title>
        <authorList>
            <person name="Nagy L.G."/>
            <person name="Riley R."/>
            <person name="Tritt A."/>
            <person name="Adam C."/>
            <person name="Daum C."/>
            <person name="Floudas D."/>
            <person name="Sun H."/>
            <person name="Yadav J.S."/>
            <person name="Pangilinan J."/>
            <person name="Larsson K.H."/>
            <person name="Matsuura K."/>
            <person name="Barry K."/>
            <person name="Labutti K."/>
            <person name="Kuo R."/>
            <person name="Ohm R.A."/>
            <person name="Bhattacharya S.S."/>
            <person name="Shirouzu T."/>
            <person name="Yoshinaga Y."/>
            <person name="Martin F.M."/>
            <person name="Grigoriev I.V."/>
            <person name="Hibbett D.S."/>
        </authorList>
    </citation>
    <scope>NUCLEOTIDE SEQUENCE [LARGE SCALE GENOMIC DNA]</scope>
    <source>
        <strain evidence="1 2">HHB12029</strain>
    </source>
</reference>
<name>A0A165NYU9_EXIGL</name>